<dbReference type="InterPro" id="IPR057365">
    <property type="entry name" value="URGCP"/>
</dbReference>
<evidence type="ECO:0000256" key="6">
    <source>
        <dbReference type="ARBA" id="ARBA00023134"/>
    </source>
</evidence>
<evidence type="ECO:0000313" key="9">
    <source>
        <dbReference type="Ensembl" id="ENSPMAP00000004765.1"/>
    </source>
</evidence>
<evidence type="ECO:0000256" key="1">
    <source>
        <dbReference type="ARBA" id="ARBA00004123"/>
    </source>
</evidence>
<evidence type="ECO:0000256" key="5">
    <source>
        <dbReference type="ARBA" id="ARBA00022741"/>
    </source>
</evidence>
<dbReference type="GO" id="GO:0005737">
    <property type="term" value="C:cytoplasm"/>
    <property type="evidence" value="ECO:0007669"/>
    <property type="project" value="UniProtKB-SubCell"/>
</dbReference>
<dbReference type="Ensembl" id="ENSPMAT00000004784.1">
    <property type="protein sequence ID" value="ENSPMAP00000004765.1"/>
    <property type="gene ID" value="ENSPMAG00000004343.1"/>
</dbReference>
<dbReference type="InterPro" id="IPR030383">
    <property type="entry name" value="G_VLIG_dom"/>
</dbReference>
<dbReference type="PANTHER" id="PTHR22796">
    <property type="entry name" value="URG4-RELATED"/>
    <property type="match status" value="1"/>
</dbReference>
<organism evidence="9">
    <name type="scientific">Petromyzon marinus</name>
    <name type="common">Sea lamprey</name>
    <dbReference type="NCBI Taxonomy" id="7757"/>
    <lineage>
        <taxon>Eukaryota</taxon>
        <taxon>Metazoa</taxon>
        <taxon>Chordata</taxon>
        <taxon>Craniata</taxon>
        <taxon>Vertebrata</taxon>
        <taxon>Cyclostomata</taxon>
        <taxon>Hyperoartia</taxon>
        <taxon>Petromyzontiformes</taxon>
        <taxon>Petromyzontidae</taxon>
        <taxon>Petromyzon</taxon>
    </lineage>
</organism>
<dbReference type="Pfam" id="PF25974">
    <property type="entry name" value="URGCP_9th"/>
    <property type="match status" value="1"/>
</dbReference>
<dbReference type="SUPFAM" id="SSF52540">
    <property type="entry name" value="P-loop containing nucleoside triphosphate hydrolases"/>
    <property type="match status" value="1"/>
</dbReference>
<keyword evidence="5" id="KW-0547">Nucleotide-binding</keyword>
<evidence type="ECO:0000256" key="3">
    <source>
        <dbReference type="ARBA" id="ARBA00006828"/>
    </source>
</evidence>
<dbReference type="Pfam" id="PF25683">
    <property type="entry name" value="URGCP_GTPase"/>
    <property type="match status" value="1"/>
</dbReference>
<evidence type="ECO:0000259" key="8">
    <source>
        <dbReference type="PROSITE" id="PS51717"/>
    </source>
</evidence>
<dbReference type="GO" id="GO:0005634">
    <property type="term" value="C:nucleus"/>
    <property type="evidence" value="ECO:0007669"/>
    <property type="project" value="UniProtKB-SubCell"/>
</dbReference>
<keyword evidence="6" id="KW-0342">GTP-binding</keyword>
<dbReference type="PANTHER" id="PTHR22796:SF6">
    <property type="entry name" value="INTERFERON-INDUCED VERY LARGE GTPASE 1-RELATED"/>
    <property type="match status" value="1"/>
</dbReference>
<reference evidence="9" key="2">
    <citation type="submission" date="2025-09" db="UniProtKB">
        <authorList>
            <consortium name="Ensembl"/>
        </authorList>
    </citation>
    <scope>IDENTIFICATION</scope>
</reference>
<keyword evidence="4" id="KW-0963">Cytoplasm</keyword>
<evidence type="ECO:0000256" key="2">
    <source>
        <dbReference type="ARBA" id="ARBA00004496"/>
    </source>
</evidence>
<reference evidence="9" key="1">
    <citation type="submission" date="2025-08" db="UniProtKB">
        <authorList>
            <consortium name="Ensembl"/>
        </authorList>
    </citation>
    <scope>IDENTIFICATION</scope>
</reference>
<comment type="similarity">
    <text evidence="3">Belongs to the TRAFAC class dynamin-like GTPase superfamily. Very large inducible GTPase (VLIG) family.</text>
</comment>
<dbReference type="GO" id="GO:0005525">
    <property type="term" value="F:GTP binding"/>
    <property type="evidence" value="ECO:0007669"/>
    <property type="project" value="UniProtKB-KW"/>
</dbReference>
<dbReference type="Gene3D" id="3.40.50.300">
    <property type="entry name" value="P-loop containing nucleotide triphosphate hydrolases"/>
    <property type="match status" value="1"/>
</dbReference>
<evidence type="ECO:0000256" key="4">
    <source>
        <dbReference type="ARBA" id="ARBA00022490"/>
    </source>
</evidence>
<dbReference type="AlphaFoldDB" id="S4RHT3"/>
<dbReference type="InterPro" id="IPR058641">
    <property type="entry name" value="GVIN1_dom"/>
</dbReference>
<name>S4RHT3_PETMA</name>
<dbReference type="InterPro" id="IPR027417">
    <property type="entry name" value="P-loop_NTPase"/>
</dbReference>
<feature type="domain" description="VLIG-type G" evidence="8">
    <location>
        <begin position="592"/>
        <end position="808"/>
    </location>
</feature>
<keyword evidence="7" id="KW-0539">Nucleus</keyword>
<sequence>MMNLLERLDLQKYYPKKYAHGGMCVFSNAYEKPKHRTCPLFFLQKLIMVDYEARYASVQSENRCHETMNNNANSNYENMHDDTLSRGEGLATNTQTHIHPGGFADDNFYHCGDNFAGQYPYTKLFASVALPLLVPNPRSPEIELFWAFRRINKNWKCRDISTETQRAKTCAIVNAETRLVSFITFGESPSSKSQILNSLLSKQRHGVFFHRHCKGSSANGLLMGVTEVAWYCPGARDDGVFNGCISFANLHGDARRHRKQQLLHEISSINVILMSDGDHNDGAKIILQERLTSPEPFVRLCADRENRVNIAVKNRSEADFIDELKSTLSSLLPDITQTTNLGFCSDIARQYGFTVDEDHGHCEEGKSVADVLLSRLKDKPLYCMKDTFLPLQGKGTTGARKTKELTRFRLQVNQSIEEYRDKISEKQSIRKSQLLKAFPLNDVMGSLIGILQHQSDTVKKKYFLHWLKINVEKPSAECLSKLNMQYQQAWTRSIKPNETESSLLANRQNELDYVFKFVPLLFGIDHLVGEVGQIYEASQTVDGADKQSAALPSVAADLMVSGFPISWTRDASHVPLSWISSVLKNVIEIIGDTKLFVLSILGIQSSGKSTLLNAMFGLQFPCGCWEMLGFDFVLIVDHRRAPSPPELSNATTRDNELAAFVIGLGNATAINIFENPSEMQDILQIAVQAFLRMKRVKFVTCVFVHQNVGDVTAQANTMEGRRRLKEKLDKRDAAAQREQCDVDSFDEVIGCDVASRLHYFAHLWGNPPMAPPNPSYCQNVQDLKQMLLDIAKQERNVLKMSELDARVRDLWTALLAESFVFSFKNTLEIAAYSKLEEMCVKWTWSLRSHLVQVENKQHTILNNSTDTTYDLTPSSVEQMVFPKCNEISRKIETYFNSDDTELLSQWKANFVKRFETMKDELVNHTYKKCTDLMKQKSARIKLDQNRSRYE</sequence>
<dbReference type="GeneTree" id="ENSGT00940000154393"/>
<evidence type="ECO:0000256" key="7">
    <source>
        <dbReference type="ARBA" id="ARBA00023242"/>
    </source>
</evidence>
<proteinExistence type="inferred from homology"/>
<dbReference type="Pfam" id="PF25496">
    <property type="entry name" value="URGCP"/>
    <property type="match status" value="1"/>
</dbReference>
<comment type="subcellular location">
    <subcellularLocation>
        <location evidence="2">Cytoplasm</location>
    </subcellularLocation>
    <subcellularLocation>
        <location evidence="1">Nucleus</location>
    </subcellularLocation>
</comment>
<accession>S4RHT3</accession>
<protein>
    <recommendedName>
        <fullName evidence="8">VLIG-type G domain-containing protein</fullName>
    </recommendedName>
</protein>
<dbReference type="PROSITE" id="PS51717">
    <property type="entry name" value="G_VLIG"/>
    <property type="match status" value="1"/>
</dbReference>